<name>A0ABS3BHN1_9GAMM</name>
<dbReference type="SMART" id="SM00388">
    <property type="entry name" value="HisKA"/>
    <property type="match status" value="1"/>
</dbReference>
<dbReference type="InterPro" id="IPR003594">
    <property type="entry name" value="HATPase_dom"/>
</dbReference>
<dbReference type="Gene3D" id="1.10.287.130">
    <property type="match status" value="1"/>
</dbReference>
<feature type="transmembrane region" description="Helical" evidence="7">
    <location>
        <begin position="189"/>
        <end position="209"/>
    </location>
</feature>
<gene>
    <name evidence="10" type="ORF">JYP53_07520</name>
</gene>
<keyword evidence="7" id="KW-1133">Transmembrane helix</keyword>
<feature type="transmembrane region" description="Helical" evidence="7">
    <location>
        <begin position="309"/>
        <end position="328"/>
    </location>
</feature>
<evidence type="ECO:0000313" key="10">
    <source>
        <dbReference type="EMBL" id="MBN7769745.1"/>
    </source>
</evidence>
<dbReference type="InterPro" id="IPR005467">
    <property type="entry name" value="His_kinase_dom"/>
</dbReference>
<keyword evidence="5" id="KW-0418">Kinase</keyword>
<dbReference type="EC" id="2.7.13.3" evidence="2"/>
<keyword evidence="11" id="KW-1185">Reference proteome</keyword>
<reference evidence="10 11" key="1">
    <citation type="submission" date="2021-02" db="EMBL/GenBank/DDBJ databases">
        <title>PHA producing bacteria isolated from coastal sediment in Guangdong, Shenzhen.</title>
        <authorList>
            <person name="Zheng W."/>
            <person name="Yu S."/>
            <person name="Huang Y."/>
        </authorList>
    </citation>
    <scope>NUCLEOTIDE SEQUENCE [LARGE SCALE GENOMIC DNA]</scope>
    <source>
        <strain evidence="10 11">TN21-5</strain>
    </source>
</reference>
<protein>
    <recommendedName>
        <fullName evidence="2">histidine kinase</fullName>
        <ecNumber evidence="2">2.7.13.3</ecNumber>
    </recommendedName>
</protein>
<dbReference type="RefSeq" id="WP_206557152.1">
    <property type="nucleotide sequence ID" value="NZ_JAFKDB010000008.1"/>
</dbReference>
<evidence type="ECO:0000256" key="2">
    <source>
        <dbReference type="ARBA" id="ARBA00012438"/>
    </source>
</evidence>
<dbReference type="InterPro" id="IPR004358">
    <property type="entry name" value="Sig_transdc_His_kin-like_C"/>
</dbReference>
<feature type="modified residue" description="4-aspartylphosphate" evidence="6">
    <location>
        <position position="721"/>
    </location>
</feature>
<evidence type="ECO:0000256" key="7">
    <source>
        <dbReference type="SAM" id="Phobius"/>
    </source>
</evidence>
<dbReference type="Gene3D" id="3.30.565.10">
    <property type="entry name" value="Histidine kinase-like ATPase, C-terminal domain"/>
    <property type="match status" value="1"/>
</dbReference>
<feature type="transmembrane region" description="Helical" evidence="7">
    <location>
        <begin position="335"/>
        <end position="357"/>
    </location>
</feature>
<evidence type="ECO:0000313" key="11">
    <source>
        <dbReference type="Proteomes" id="UP000664344"/>
    </source>
</evidence>
<dbReference type="PROSITE" id="PS50110">
    <property type="entry name" value="RESPONSE_REGULATORY"/>
    <property type="match status" value="1"/>
</dbReference>
<comment type="catalytic activity">
    <reaction evidence="1">
        <text>ATP + protein L-histidine = ADP + protein N-phospho-L-histidine.</text>
        <dbReference type="EC" id="2.7.13.3"/>
    </reaction>
</comment>
<feature type="transmembrane region" description="Helical" evidence="7">
    <location>
        <begin position="221"/>
        <end position="238"/>
    </location>
</feature>
<dbReference type="InterPro" id="IPR011622">
    <property type="entry name" value="7TMR_DISM_rcpt_extracell_dom2"/>
</dbReference>
<dbReference type="Gene3D" id="2.60.40.2380">
    <property type="match status" value="1"/>
</dbReference>
<dbReference type="CDD" id="cd00082">
    <property type="entry name" value="HisKA"/>
    <property type="match status" value="1"/>
</dbReference>
<dbReference type="Pfam" id="PF07696">
    <property type="entry name" value="7TMR-DISMED2"/>
    <property type="match status" value="1"/>
</dbReference>
<feature type="transmembrane region" description="Helical" evidence="7">
    <location>
        <begin position="279"/>
        <end position="297"/>
    </location>
</feature>
<dbReference type="SMART" id="SM00448">
    <property type="entry name" value="REC"/>
    <property type="match status" value="1"/>
</dbReference>
<feature type="transmembrane region" description="Helical" evidence="7">
    <location>
        <begin position="244"/>
        <end position="267"/>
    </location>
</feature>
<dbReference type="Pfam" id="PF02518">
    <property type="entry name" value="HATPase_c"/>
    <property type="match status" value="1"/>
</dbReference>
<organism evidence="10 11">
    <name type="scientific">Marinobacter daepoensis</name>
    <dbReference type="NCBI Taxonomy" id="262077"/>
    <lineage>
        <taxon>Bacteria</taxon>
        <taxon>Pseudomonadati</taxon>
        <taxon>Pseudomonadota</taxon>
        <taxon>Gammaproteobacteria</taxon>
        <taxon>Pseudomonadales</taxon>
        <taxon>Marinobacteraceae</taxon>
        <taxon>Marinobacter</taxon>
    </lineage>
</organism>
<dbReference type="InterPro" id="IPR003661">
    <property type="entry name" value="HisK_dim/P_dom"/>
</dbReference>
<dbReference type="InterPro" id="IPR036097">
    <property type="entry name" value="HisK_dim/P_sf"/>
</dbReference>
<dbReference type="CDD" id="cd00156">
    <property type="entry name" value="REC"/>
    <property type="match status" value="1"/>
</dbReference>
<dbReference type="Pfam" id="PF00072">
    <property type="entry name" value="Response_reg"/>
    <property type="match status" value="1"/>
</dbReference>
<dbReference type="SUPFAM" id="SSF47384">
    <property type="entry name" value="Homodimeric domain of signal transducing histidine kinase"/>
    <property type="match status" value="1"/>
</dbReference>
<dbReference type="InterPro" id="IPR036890">
    <property type="entry name" value="HATPase_C_sf"/>
</dbReference>
<evidence type="ECO:0000259" key="8">
    <source>
        <dbReference type="PROSITE" id="PS50109"/>
    </source>
</evidence>
<proteinExistence type="predicted"/>
<feature type="domain" description="Histidine kinase" evidence="8">
    <location>
        <begin position="436"/>
        <end position="648"/>
    </location>
</feature>
<keyword evidence="7" id="KW-0812">Transmembrane</keyword>
<evidence type="ECO:0000256" key="1">
    <source>
        <dbReference type="ARBA" id="ARBA00000085"/>
    </source>
</evidence>
<comment type="caution">
    <text evidence="10">The sequence shown here is derived from an EMBL/GenBank/DDBJ whole genome shotgun (WGS) entry which is preliminary data.</text>
</comment>
<dbReference type="InterPro" id="IPR011006">
    <property type="entry name" value="CheY-like_superfamily"/>
</dbReference>
<dbReference type="SUPFAM" id="SSF52172">
    <property type="entry name" value="CheY-like"/>
    <property type="match status" value="1"/>
</dbReference>
<dbReference type="PANTHER" id="PTHR43047">
    <property type="entry name" value="TWO-COMPONENT HISTIDINE PROTEIN KINASE"/>
    <property type="match status" value="1"/>
</dbReference>
<sequence>MKLLVILWLIMGASLLQAGELLSVLDGPPVCEQLDYDLKLEASVLEDPGRSLSASEVSRMPAGAFIPLGREGWRPNISTSAYWLRFTLNNVGGRACQRLLTVGSPQLEEVYVYTLRGETLERRVAGSRVPLDERSVRARQPYFVLNVPENALYPVWVRVENESLAGLGVALWSDAAYGQHSARLHLKDGVVAGAAVVVVISGLLAAFIFRSYLLVASSLGLLGYLMITLVVNGYLFYLPELLPWFSFVVAVLATIVFVFFSTYVYLLFRVNQLSGGGKLLTLGYLLIGVALLVWGGLGNVFESIYLFNLFRYGIYLLVPFLLVLALVHGIRLSPLAWGLAAFMLFQGVSVMTRSVISPSLHDGEDLFEVSSSFMILVLVVLTVVSLGRDSRRNEMKAQSQLVEVQENSRKRLQQIVELRTAQLQKSLAARELMVARVSHDLRAPLVGIIQQAQSMGANEQGRYIERQARQQLGLLDDLILLSGKELAMTEKNLQAGFLYAFLDDIEVDGRMLAERNGNRFLAELSSHLPPLVLVDFQPLRRVLLNLVGNAAKYTREGTVTLKVERLGRDQDRVFVRFEVADTGMGIPQELRENLTQPFRRGEGVKATDGFGIGLSVVEELLEQMCSHLEVYDNHPVGSIFVFELAMPVADESDVVVVMEEKNVREVDGEGFRVVVADDVELTRAFVGEILGGYGFDVEAVSSGQEALDVLSEDVADLLVTDQLMPDMDGWALLDEVRKYYPQLPVLLYSSMPPSPVARLYGVAFDATLLKPAASDEFLAVVERLCREKRPLGGADQPGPVPSSA</sequence>
<evidence type="ECO:0000256" key="5">
    <source>
        <dbReference type="ARBA" id="ARBA00022777"/>
    </source>
</evidence>
<evidence type="ECO:0000256" key="6">
    <source>
        <dbReference type="PROSITE-ProRule" id="PRU00169"/>
    </source>
</evidence>
<dbReference type="Proteomes" id="UP000664344">
    <property type="component" value="Unassembled WGS sequence"/>
</dbReference>
<keyword evidence="7" id="KW-0472">Membrane</keyword>
<dbReference type="PROSITE" id="PS50109">
    <property type="entry name" value="HIS_KIN"/>
    <property type="match status" value="1"/>
</dbReference>
<dbReference type="EMBL" id="JAFKDB010000008">
    <property type="protein sequence ID" value="MBN7769745.1"/>
    <property type="molecule type" value="Genomic_DNA"/>
</dbReference>
<keyword evidence="3 6" id="KW-0597">Phosphoprotein</keyword>
<keyword evidence="4" id="KW-0808">Transferase</keyword>
<dbReference type="Gene3D" id="3.40.50.2300">
    <property type="match status" value="1"/>
</dbReference>
<dbReference type="InterPro" id="IPR001789">
    <property type="entry name" value="Sig_transdc_resp-reg_receiver"/>
</dbReference>
<feature type="transmembrane region" description="Helical" evidence="7">
    <location>
        <begin position="369"/>
        <end position="387"/>
    </location>
</feature>
<feature type="domain" description="Response regulatory" evidence="9">
    <location>
        <begin position="672"/>
        <end position="785"/>
    </location>
</feature>
<dbReference type="SUPFAM" id="SSF55874">
    <property type="entry name" value="ATPase domain of HSP90 chaperone/DNA topoisomerase II/histidine kinase"/>
    <property type="match status" value="1"/>
</dbReference>
<dbReference type="PANTHER" id="PTHR43047:SF72">
    <property type="entry name" value="OSMOSENSING HISTIDINE PROTEIN KINASE SLN1"/>
    <property type="match status" value="1"/>
</dbReference>
<evidence type="ECO:0000259" key="9">
    <source>
        <dbReference type="PROSITE" id="PS50110"/>
    </source>
</evidence>
<evidence type="ECO:0000256" key="4">
    <source>
        <dbReference type="ARBA" id="ARBA00022679"/>
    </source>
</evidence>
<accession>A0ABS3BHN1</accession>
<dbReference type="PRINTS" id="PR00344">
    <property type="entry name" value="BCTRLSENSOR"/>
</dbReference>
<evidence type="ECO:0000256" key="3">
    <source>
        <dbReference type="ARBA" id="ARBA00022553"/>
    </source>
</evidence>
<dbReference type="SMART" id="SM00387">
    <property type="entry name" value="HATPase_c"/>
    <property type="match status" value="1"/>
</dbReference>